<keyword evidence="5 8" id="KW-0812">Transmembrane</keyword>
<evidence type="ECO:0000256" key="4">
    <source>
        <dbReference type="ARBA" id="ARBA00022475"/>
    </source>
</evidence>
<evidence type="ECO:0000256" key="8">
    <source>
        <dbReference type="SAM" id="Phobius"/>
    </source>
</evidence>
<dbReference type="OrthoDB" id="3177005at2"/>
<feature type="transmembrane region" description="Helical" evidence="8">
    <location>
        <begin position="175"/>
        <end position="194"/>
    </location>
</feature>
<organism evidence="9 10">
    <name type="scientific">Psychrobacillus soli</name>
    <dbReference type="NCBI Taxonomy" id="1543965"/>
    <lineage>
        <taxon>Bacteria</taxon>
        <taxon>Bacillati</taxon>
        <taxon>Bacillota</taxon>
        <taxon>Bacilli</taxon>
        <taxon>Bacillales</taxon>
        <taxon>Bacillaceae</taxon>
        <taxon>Psychrobacillus</taxon>
    </lineage>
</organism>
<evidence type="ECO:0000256" key="6">
    <source>
        <dbReference type="ARBA" id="ARBA00022989"/>
    </source>
</evidence>
<evidence type="ECO:0000313" key="9">
    <source>
        <dbReference type="EMBL" id="TQR17943.1"/>
    </source>
</evidence>
<dbReference type="PANTHER" id="PTHR34979:SF1">
    <property type="entry name" value="INNER MEMBRANE PROTEIN YGAZ"/>
    <property type="match status" value="1"/>
</dbReference>
<accession>A0A544TKI2</accession>
<dbReference type="RefSeq" id="WP_142605478.1">
    <property type="nucleotide sequence ID" value="NZ_VDGG01000005.1"/>
</dbReference>
<comment type="similarity">
    <text evidence="2">Belongs to the AzlC family.</text>
</comment>
<dbReference type="GO" id="GO:0005886">
    <property type="term" value="C:plasma membrane"/>
    <property type="evidence" value="ECO:0007669"/>
    <property type="project" value="UniProtKB-SubCell"/>
</dbReference>
<name>A0A544TKI2_9BACI</name>
<sequence>MRIENVQLDTFVSQKNEDSFINGVKACVPTLLAYLSIGFACGVVQKTAGLSVFEIALLSLILYAGSAQFIVAAMLVTQSTSMAIIMTIFFINLRHLLLSAALSPYFRQLSPFKNMLVGALLTDETFGVAMNEAAKKKNINEKWMHGLNITAYLNWVVANIAGALLAQWISNPEKFGLEFALPAVFIGLLIISILERSKIKLDVIVTIIAIVIAVGSTLMLSSSLSIIVGTIIAATIGMVVEKWK</sequence>
<feature type="transmembrane region" description="Helical" evidence="8">
    <location>
        <begin position="20"/>
        <end position="43"/>
    </location>
</feature>
<feature type="transmembrane region" description="Helical" evidence="8">
    <location>
        <begin position="55"/>
        <end position="76"/>
    </location>
</feature>
<evidence type="ECO:0000256" key="7">
    <source>
        <dbReference type="ARBA" id="ARBA00023136"/>
    </source>
</evidence>
<feature type="transmembrane region" description="Helical" evidence="8">
    <location>
        <begin position="201"/>
        <end position="218"/>
    </location>
</feature>
<keyword evidence="7 8" id="KW-0472">Membrane</keyword>
<feature type="transmembrane region" description="Helical" evidence="8">
    <location>
        <begin position="82"/>
        <end position="106"/>
    </location>
</feature>
<keyword evidence="10" id="KW-1185">Reference proteome</keyword>
<keyword evidence="4" id="KW-1003">Cell membrane</keyword>
<dbReference type="AlphaFoldDB" id="A0A544TKI2"/>
<evidence type="ECO:0000256" key="2">
    <source>
        <dbReference type="ARBA" id="ARBA00010735"/>
    </source>
</evidence>
<comment type="caution">
    <text evidence="9">The sequence shown here is derived from an EMBL/GenBank/DDBJ whole genome shotgun (WGS) entry which is preliminary data.</text>
</comment>
<keyword evidence="3" id="KW-0813">Transport</keyword>
<evidence type="ECO:0000256" key="3">
    <source>
        <dbReference type="ARBA" id="ARBA00022448"/>
    </source>
</evidence>
<dbReference type="EMBL" id="VDGG01000005">
    <property type="protein sequence ID" value="TQR17943.1"/>
    <property type="molecule type" value="Genomic_DNA"/>
</dbReference>
<dbReference type="InterPro" id="IPR011606">
    <property type="entry name" value="Brnchd-chn_aa_trnsp_permease"/>
</dbReference>
<evidence type="ECO:0000256" key="1">
    <source>
        <dbReference type="ARBA" id="ARBA00004651"/>
    </source>
</evidence>
<keyword evidence="6 8" id="KW-1133">Transmembrane helix</keyword>
<feature type="transmembrane region" description="Helical" evidence="8">
    <location>
        <begin position="146"/>
        <end position="169"/>
    </location>
</feature>
<comment type="subcellular location">
    <subcellularLocation>
        <location evidence="1">Cell membrane</location>
        <topology evidence="1">Multi-pass membrane protein</topology>
    </subcellularLocation>
</comment>
<dbReference type="PANTHER" id="PTHR34979">
    <property type="entry name" value="INNER MEMBRANE PROTEIN YGAZ"/>
    <property type="match status" value="1"/>
</dbReference>
<reference evidence="9 10" key="1">
    <citation type="submission" date="2019-05" db="EMBL/GenBank/DDBJ databases">
        <title>Psychrobacillus vulpis sp. nov., a new species isolated from feces of a red fox that inhabits in The Tablas de Daimiel Natural Park, Albacete, Spain.</title>
        <authorList>
            <person name="Rodriguez M."/>
            <person name="Reina J.C."/>
            <person name="Bejar V."/>
            <person name="Llamas I."/>
        </authorList>
    </citation>
    <scope>NUCLEOTIDE SEQUENCE [LARGE SCALE GENOMIC DNA]</scope>
    <source>
        <strain evidence="9 10">NHI-2</strain>
    </source>
</reference>
<feature type="transmembrane region" description="Helical" evidence="8">
    <location>
        <begin position="224"/>
        <end position="240"/>
    </location>
</feature>
<dbReference type="Pfam" id="PF03591">
    <property type="entry name" value="AzlC"/>
    <property type="match status" value="1"/>
</dbReference>
<gene>
    <name evidence="9" type="ORF">FG383_03575</name>
</gene>
<protein>
    <submittedName>
        <fullName evidence="9">AzlC family ABC transporter permease</fullName>
    </submittedName>
</protein>
<proteinExistence type="inferred from homology"/>
<dbReference type="GO" id="GO:1903785">
    <property type="term" value="P:L-valine transmembrane transport"/>
    <property type="evidence" value="ECO:0007669"/>
    <property type="project" value="TreeGrafter"/>
</dbReference>
<evidence type="ECO:0000256" key="5">
    <source>
        <dbReference type="ARBA" id="ARBA00022692"/>
    </source>
</evidence>
<dbReference type="Proteomes" id="UP000318937">
    <property type="component" value="Unassembled WGS sequence"/>
</dbReference>
<evidence type="ECO:0000313" key="10">
    <source>
        <dbReference type="Proteomes" id="UP000318937"/>
    </source>
</evidence>